<dbReference type="GO" id="GO:0005085">
    <property type="term" value="F:guanyl-nucleotide exchange factor activity"/>
    <property type="evidence" value="ECO:0007669"/>
    <property type="project" value="InterPro"/>
</dbReference>
<dbReference type="HOGENOM" id="CLU_026731_2_0_1"/>
<reference evidence="2" key="1">
    <citation type="journal article" date="2011" name="Nat. Commun.">
        <title>Effector diversification within compartments of the Leptosphaeria maculans genome affected by Repeat-Induced Point mutations.</title>
        <authorList>
            <person name="Rouxel T."/>
            <person name="Grandaubert J."/>
            <person name="Hane J.K."/>
            <person name="Hoede C."/>
            <person name="van de Wouw A.P."/>
            <person name="Couloux A."/>
            <person name="Dominguez V."/>
            <person name="Anthouard V."/>
            <person name="Bally P."/>
            <person name="Bourras S."/>
            <person name="Cozijnsen A.J."/>
            <person name="Ciuffetti L.M."/>
            <person name="Degrave A."/>
            <person name="Dilmaghani A."/>
            <person name="Duret L."/>
            <person name="Fudal I."/>
            <person name="Goodwin S.B."/>
            <person name="Gout L."/>
            <person name="Glaser N."/>
            <person name="Linglin J."/>
            <person name="Kema G.H.J."/>
            <person name="Lapalu N."/>
            <person name="Lawrence C.B."/>
            <person name="May K."/>
            <person name="Meyer M."/>
            <person name="Ollivier B."/>
            <person name="Poulain J."/>
            <person name="Schoch C.L."/>
            <person name="Simon A."/>
            <person name="Spatafora J.W."/>
            <person name="Stachowiak A."/>
            <person name="Turgeon B.G."/>
            <person name="Tyler B.M."/>
            <person name="Vincent D."/>
            <person name="Weissenbach J."/>
            <person name="Amselem J."/>
            <person name="Quesneville H."/>
            <person name="Oliver R.P."/>
            <person name="Wincker P."/>
            <person name="Balesdent M.-H."/>
            <person name="Howlett B.J."/>
        </authorList>
    </citation>
    <scope>NUCLEOTIDE SEQUENCE [LARGE SCALE GENOMIC DNA]</scope>
    <source>
        <strain evidence="2">JN3 / isolate v23.1.3 / race Av1-4-5-6-7-8</strain>
    </source>
</reference>
<dbReference type="eggNOG" id="KOG4500">
    <property type="taxonomic scope" value="Eukaryota"/>
</dbReference>
<dbReference type="EMBL" id="FP929137">
    <property type="protein sequence ID" value="CBX99896.1"/>
    <property type="molecule type" value="Genomic_DNA"/>
</dbReference>
<dbReference type="VEuPathDB" id="FungiDB:LEMA_P074850.1"/>
<protein>
    <submittedName>
        <fullName evidence="1">Similar to TPA: GTP binding protein</fullName>
    </submittedName>
</protein>
<proteinExistence type="predicted"/>
<gene>
    <name evidence="1" type="ORF">LEMA_P074850.1</name>
</gene>
<dbReference type="InParanoid" id="E5A8F1"/>
<sequence>MQALSDAELTFYSELLEILVDKTPEPSHNAALRAALQKLEASIASGNLESAQNFLDLFATSVGKQKEWQAPYRETGILDFVLQQLSATEPQKSLSKQYLRVIGNSVADNDTNRELASCSTCAMTSVKLFNHHRYGVQSLTEPEPAKAAAAMLRLDATISRLLAAEQIPEAAVDYATDLVTWSTGNLTANQLKDDTSLEAFTSLLKVALTYNPDHYEEYAAILVHYLQDPDFQQKVASPKLLDDLVVLLLDFEARLTPEEIHAVFQELGITKDTDHTGTEDTKVILLAQLIGTISAVSSTDAFAQNFSIRTPVIERVEAQLRSPWDKAAPSTVCSCVILGNLGMSDEVCTDMVQIMELHIALIAILQYGETAKSALLYAAAGFMRHLTFPEANRVVLADAGLIQACCRMLTLDDPSVRGEAAAMLCKLVTNNFHNIEKVIYERAKVDSHAQSSQDSPQTTVLSHIVEQALTPSKPLPSTTMKNPMIELGRTIVAIVRYLGRPNAEKDVDSVRHEIFKISKIARPVARLVRQRFYADARSEGLLGLGLMAQLPEGASRVIEEFKDDEGLLNAIKDFANGKDGGIEQQGSTGGRDYQNAIVLLQALQNNVSTDMDATLKSQIVSLQEELGRLMV</sequence>
<dbReference type="SUPFAM" id="SSF48371">
    <property type="entry name" value="ARM repeat"/>
    <property type="match status" value="1"/>
</dbReference>
<keyword evidence="2" id="KW-1185">Reference proteome</keyword>
<dbReference type="InterPro" id="IPR016024">
    <property type="entry name" value="ARM-type_fold"/>
</dbReference>
<name>E5A8F1_LEPMJ</name>
<dbReference type="InterPro" id="IPR040144">
    <property type="entry name" value="RAP1GDS1"/>
</dbReference>
<evidence type="ECO:0000313" key="1">
    <source>
        <dbReference type="EMBL" id="CBX99896.1"/>
    </source>
</evidence>
<accession>E5A8F1</accession>
<organism evidence="2">
    <name type="scientific">Leptosphaeria maculans (strain JN3 / isolate v23.1.3 / race Av1-4-5-6-7-8)</name>
    <name type="common">Blackleg fungus</name>
    <name type="synonym">Phoma lingam</name>
    <dbReference type="NCBI Taxonomy" id="985895"/>
    <lineage>
        <taxon>Eukaryota</taxon>
        <taxon>Fungi</taxon>
        <taxon>Dikarya</taxon>
        <taxon>Ascomycota</taxon>
        <taxon>Pezizomycotina</taxon>
        <taxon>Dothideomycetes</taxon>
        <taxon>Pleosporomycetidae</taxon>
        <taxon>Pleosporales</taxon>
        <taxon>Pleosporineae</taxon>
        <taxon>Leptosphaeriaceae</taxon>
        <taxon>Plenodomus</taxon>
        <taxon>Plenodomus lingam/Leptosphaeria maculans species complex</taxon>
    </lineage>
</organism>
<dbReference type="STRING" id="985895.E5A8F1"/>
<evidence type="ECO:0000313" key="2">
    <source>
        <dbReference type="Proteomes" id="UP000002668"/>
    </source>
</evidence>
<dbReference type="InterPro" id="IPR011989">
    <property type="entry name" value="ARM-like"/>
</dbReference>
<dbReference type="Gene3D" id="1.25.10.10">
    <property type="entry name" value="Leucine-rich Repeat Variant"/>
    <property type="match status" value="1"/>
</dbReference>
<dbReference type="OrthoDB" id="26149at2759"/>
<dbReference type="AlphaFoldDB" id="E5A8F1"/>
<dbReference type="PANTHER" id="PTHR10957">
    <property type="entry name" value="RAP1 GTPASE-GDP DISSOCIATION STIMULATOR 1"/>
    <property type="match status" value="1"/>
</dbReference>
<dbReference type="OMA" id="WRLPYGD"/>
<dbReference type="Proteomes" id="UP000002668">
    <property type="component" value="Genome"/>
</dbReference>